<organism evidence="12">
    <name type="scientific">Hydra vulgaris</name>
    <name type="common">Hydra</name>
    <name type="synonym">Hydra attenuata</name>
    <dbReference type="NCBI Taxonomy" id="6087"/>
    <lineage>
        <taxon>Eukaryota</taxon>
        <taxon>Metazoa</taxon>
        <taxon>Cnidaria</taxon>
        <taxon>Hydrozoa</taxon>
        <taxon>Hydroidolina</taxon>
        <taxon>Anthoathecata</taxon>
        <taxon>Aplanulata</taxon>
        <taxon>Hydridae</taxon>
        <taxon>Hydra</taxon>
    </lineage>
</organism>
<dbReference type="PANTHER" id="PTHR31826">
    <property type="entry name" value="NICALIN"/>
    <property type="match status" value="1"/>
</dbReference>
<dbReference type="InterPro" id="IPR007484">
    <property type="entry name" value="Peptidase_M28"/>
</dbReference>
<gene>
    <name evidence="12" type="primary">NCLN</name>
</gene>
<feature type="domain" description="Peptidase M28" evidence="11">
    <location>
        <begin position="221"/>
        <end position="373"/>
    </location>
</feature>
<reference evidence="12" key="1">
    <citation type="journal article" date="2013" name="Genome Biol. Evol.">
        <title>Punctuated emergences of genetic and phenotypic innovations in eumetazoan, bilaterian, euteleostome, and hominidae ancestors.</title>
        <authorList>
            <person name="Wenger Y."/>
            <person name="Galliot B."/>
        </authorList>
    </citation>
    <scope>NUCLEOTIDE SEQUENCE</scope>
    <source>
        <tissue evidence="12">Whole animals</tissue>
    </source>
</reference>
<feature type="non-terminal residue" evidence="12">
    <location>
        <position position="564"/>
    </location>
</feature>
<protein>
    <recommendedName>
        <fullName evidence="9">BOS complex subunit NCLN</fullName>
    </recommendedName>
</protein>
<comment type="subcellular location">
    <subcellularLocation>
        <location evidence="1">Endoplasmic reticulum membrane</location>
        <topology evidence="1">Single-pass membrane protein</topology>
    </subcellularLocation>
</comment>
<evidence type="ECO:0000256" key="2">
    <source>
        <dbReference type="ARBA" id="ARBA00007717"/>
    </source>
</evidence>
<keyword evidence="7 10" id="KW-0472">Membrane</keyword>
<dbReference type="EMBL" id="HAAD01002016">
    <property type="protein sequence ID" value="CDG68248.1"/>
    <property type="molecule type" value="mRNA"/>
</dbReference>
<evidence type="ECO:0000256" key="8">
    <source>
        <dbReference type="ARBA" id="ARBA00023180"/>
    </source>
</evidence>
<keyword evidence="3 10" id="KW-0812">Transmembrane</keyword>
<evidence type="ECO:0000259" key="11">
    <source>
        <dbReference type="Pfam" id="PF04389"/>
    </source>
</evidence>
<dbReference type="GO" id="GO:0009966">
    <property type="term" value="P:regulation of signal transduction"/>
    <property type="evidence" value="ECO:0007669"/>
    <property type="project" value="InterPro"/>
</dbReference>
<dbReference type="CDD" id="cd03882">
    <property type="entry name" value="M28_nicalin_like"/>
    <property type="match status" value="1"/>
</dbReference>
<evidence type="ECO:0000256" key="10">
    <source>
        <dbReference type="SAM" id="Phobius"/>
    </source>
</evidence>
<evidence type="ECO:0000256" key="9">
    <source>
        <dbReference type="ARBA" id="ARBA00034873"/>
    </source>
</evidence>
<dbReference type="OrthoDB" id="5913609at2759"/>
<comment type="similarity">
    <text evidence="2">Belongs to the nicastrin family.</text>
</comment>
<feature type="non-terminal residue" evidence="12">
    <location>
        <position position="1"/>
    </location>
</feature>
<feature type="transmembrane region" description="Helical" evidence="10">
    <location>
        <begin position="20"/>
        <end position="44"/>
    </location>
</feature>
<evidence type="ECO:0000256" key="7">
    <source>
        <dbReference type="ARBA" id="ARBA00023136"/>
    </source>
</evidence>
<evidence type="ECO:0000313" key="12">
    <source>
        <dbReference type="EMBL" id="CDG68248.1"/>
    </source>
</evidence>
<evidence type="ECO:0000256" key="4">
    <source>
        <dbReference type="ARBA" id="ARBA00022729"/>
    </source>
</evidence>
<proteinExistence type="evidence at transcript level"/>
<dbReference type="Pfam" id="PF04389">
    <property type="entry name" value="Peptidase_M28"/>
    <property type="match status" value="1"/>
</dbReference>
<keyword evidence="5" id="KW-0256">Endoplasmic reticulum</keyword>
<feature type="transmembrane region" description="Helical" evidence="10">
    <location>
        <begin position="520"/>
        <end position="541"/>
    </location>
</feature>
<evidence type="ECO:0000256" key="5">
    <source>
        <dbReference type="ARBA" id="ARBA00022824"/>
    </source>
</evidence>
<accession>T2M7J4</accession>
<dbReference type="GO" id="GO:0005789">
    <property type="term" value="C:endoplasmic reticulum membrane"/>
    <property type="evidence" value="ECO:0007669"/>
    <property type="project" value="UniProtKB-SubCell"/>
</dbReference>
<dbReference type="SUPFAM" id="SSF53187">
    <property type="entry name" value="Zn-dependent exopeptidases"/>
    <property type="match status" value="1"/>
</dbReference>
<dbReference type="AlphaFoldDB" id="T2M7J4"/>
<keyword evidence="8" id="KW-0325">Glycoprotein</keyword>
<evidence type="ECO:0000256" key="6">
    <source>
        <dbReference type="ARBA" id="ARBA00022989"/>
    </source>
</evidence>
<dbReference type="InterPro" id="IPR016574">
    <property type="entry name" value="Nicalin"/>
</dbReference>
<keyword evidence="4" id="KW-0732">Signal</keyword>
<keyword evidence="6 10" id="KW-1133">Transmembrane helix</keyword>
<sequence>VISYTMVGDTENIMALFRDMPTAVCFLMIVPIIIISASSSAVAASNDFPVYRMQQYDLYGAKYGSRSASINLEARSLISDNLIRRCAVVRIAQLQIDQLQKAISDGLSALLILLPANIEKVSNATLERIQYLENNLLQVDLPIPVYFSHETDALKSLFEEITSSVHRDTATSAVKAMTAVASANSFHFLTDAGESQVISDFPIISLQGKLTGQGLEDQLPTVAIVTHYDSFSIVPKLSYGADATASGVVALLELARLFNLLYSEVSTRPKYNLLFLLAGGGKFNYQGTKKWIEQNVESSEISLLAEADYVLCIDAIGQGNSLNLHVSKPPKEGTQSYLLVQEFKKVISDLYSDSVFNVVHKKVNLAEDMLDWEHERFSMRRLPAGTFSHYDKPTQRGSILDTKINSVALERNIRVIAEGLARHIYNLSGKSFSNKLEIFSGNMALDLDHINSWMNHLLSQPRSQQLINKENRLLSAMEEILIQYLHEVKRIVTKADKKEPEFVFYDVFESKMSVYSVKPALFDLILAIGIAFYLCIVYIFVENFTVLTALLPTLLLDYIEDLLF</sequence>
<evidence type="ECO:0000256" key="3">
    <source>
        <dbReference type="ARBA" id="ARBA00022692"/>
    </source>
</evidence>
<name>T2M7J4_HYDVU</name>
<evidence type="ECO:0000256" key="1">
    <source>
        <dbReference type="ARBA" id="ARBA00004389"/>
    </source>
</evidence>
<dbReference type="Gene3D" id="3.40.630.10">
    <property type="entry name" value="Zn peptidases"/>
    <property type="match status" value="1"/>
</dbReference>